<dbReference type="PROSITE" id="PS50865">
    <property type="entry name" value="ZF_MYND_2"/>
    <property type="match status" value="1"/>
</dbReference>
<dbReference type="OrthoDB" id="550206at2759"/>
<feature type="coiled-coil region" evidence="5">
    <location>
        <begin position="649"/>
        <end position="676"/>
    </location>
</feature>
<evidence type="ECO:0000256" key="1">
    <source>
        <dbReference type="ARBA" id="ARBA00022723"/>
    </source>
</evidence>
<dbReference type="Gene3D" id="1.25.10.10">
    <property type="entry name" value="Leucine-rich Repeat Variant"/>
    <property type="match status" value="2"/>
</dbReference>
<dbReference type="InterPro" id="IPR016024">
    <property type="entry name" value="ARM-type_fold"/>
</dbReference>
<feature type="domain" description="MYND-type" evidence="6">
    <location>
        <begin position="685"/>
        <end position="734"/>
    </location>
</feature>
<comment type="caution">
    <text evidence="7">The sequence shown here is derived from an EMBL/GenBank/DDBJ whole genome shotgun (WGS) entry which is preliminary data.</text>
</comment>
<proteinExistence type="predicted"/>
<evidence type="ECO:0000256" key="4">
    <source>
        <dbReference type="PROSITE-ProRule" id="PRU00134"/>
    </source>
</evidence>
<dbReference type="AlphaFoldDB" id="A0A2V0NXT8"/>
<reference evidence="7 8" key="1">
    <citation type="journal article" date="2018" name="Sci. Rep.">
        <title>Raphidocelis subcapitata (=Pseudokirchneriella subcapitata) provides an insight into genome evolution and environmental adaptations in the Sphaeropleales.</title>
        <authorList>
            <person name="Suzuki S."/>
            <person name="Yamaguchi H."/>
            <person name="Nakajima N."/>
            <person name="Kawachi M."/>
        </authorList>
    </citation>
    <scope>NUCLEOTIDE SEQUENCE [LARGE SCALE GENOMIC DNA]</scope>
    <source>
        <strain evidence="7 8">NIES-35</strain>
    </source>
</reference>
<dbReference type="InterPro" id="IPR002893">
    <property type="entry name" value="Znf_MYND"/>
</dbReference>
<dbReference type="PANTHER" id="PTHR46043:SF13">
    <property type="entry name" value="ARM REPEAT SUPERFAMILY PROTEIN"/>
    <property type="match status" value="1"/>
</dbReference>
<evidence type="ECO:0000313" key="8">
    <source>
        <dbReference type="Proteomes" id="UP000247498"/>
    </source>
</evidence>
<dbReference type="InParanoid" id="A0A2V0NXT8"/>
<dbReference type="Gene3D" id="6.10.140.2220">
    <property type="match status" value="1"/>
</dbReference>
<protein>
    <recommendedName>
        <fullName evidence="6">MYND-type domain-containing protein</fullName>
    </recommendedName>
</protein>
<evidence type="ECO:0000259" key="6">
    <source>
        <dbReference type="PROSITE" id="PS50865"/>
    </source>
</evidence>
<evidence type="ECO:0000256" key="3">
    <source>
        <dbReference type="ARBA" id="ARBA00022833"/>
    </source>
</evidence>
<dbReference type="SUPFAM" id="SSF48371">
    <property type="entry name" value="ARM repeat"/>
    <property type="match status" value="2"/>
</dbReference>
<organism evidence="7 8">
    <name type="scientific">Raphidocelis subcapitata</name>
    <dbReference type="NCBI Taxonomy" id="307507"/>
    <lineage>
        <taxon>Eukaryota</taxon>
        <taxon>Viridiplantae</taxon>
        <taxon>Chlorophyta</taxon>
        <taxon>core chlorophytes</taxon>
        <taxon>Chlorophyceae</taxon>
        <taxon>CS clade</taxon>
        <taxon>Sphaeropleales</taxon>
        <taxon>Selenastraceae</taxon>
        <taxon>Raphidocelis</taxon>
    </lineage>
</organism>
<keyword evidence="3" id="KW-0862">Zinc</keyword>
<dbReference type="EMBL" id="BDRX01000032">
    <property type="protein sequence ID" value="GBF92436.1"/>
    <property type="molecule type" value="Genomic_DNA"/>
</dbReference>
<keyword evidence="1" id="KW-0479">Metal-binding</keyword>
<dbReference type="Pfam" id="PF01753">
    <property type="entry name" value="zf-MYND"/>
    <property type="match status" value="1"/>
</dbReference>
<dbReference type="PANTHER" id="PTHR46043">
    <property type="entry name" value="ARM REPEAT SUPERFAMILY PROTEIN"/>
    <property type="match status" value="1"/>
</dbReference>
<evidence type="ECO:0000256" key="2">
    <source>
        <dbReference type="ARBA" id="ARBA00022771"/>
    </source>
</evidence>
<keyword evidence="8" id="KW-1185">Reference proteome</keyword>
<evidence type="ECO:0000256" key="5">
    <source>
        <dbReference type="SAM" id="Coils"/>
    </source>
</evidence>
<accession>A0A2V0NXT8</accession>
<dbReference type="InterPro" id="IPR011989">
    <property type="entry name" value="ARM-like"/>
</dbReference>
<dbReference type="Proteomes" id="UP000247498">
    <property type="component" value="Unassembled WGS sequence"/>
</dbReference>
<name>A0A2V0NXT8_9CHLO</name>
<dbReference type="SUPFAM" id="SSF144232">
    <property type="entry name" value="HIT/MYND zinc finger-like"/>
    <property type="match status" value="1"/>
</dbReference>
<gene>
    <name evidence="7" type="ORF">Rsub_04540</name>
</gene>
<dbReference type="GO" id="GO:0008270">
    <property type="term" value="F:zinc ion binding"/>
    <property type="evidence" value="ECO:0007669"/>
    <property type="project" value="UniProtKB-KW"/>
</dbReference>
<keyword evidence="5" id="KW-0175">Coiled coil</keyword>
<evidence type="ECO:0000313" key="7">
    <source>
        <dbReference type="EMBL" id="GBF92436.1"/>
    </source>
</evidence>
<sequence>MLVCVARAAPNLVAGATGALAAVLGRLDGALAAQTAAWVFVFLADHNPSRVAAEPGAFQALASALRSADDCTVSRAASALSTCAGASPGLARAVAGAPGALAGLCEAAASDRDPQVVDAAVGALLNLVNVGGSDLAPRIVSARGVMAALTRTLLSADACKARAAACVLSCAAAAGPEHARAVATPAALAALASAAGREGLATNCTAALSIIAAASPQLAQRVAGAPGAGAALLTALTGRDEVAGANAARALSRIADADAERFGGLVSDAPAALPALSAMLQSNDSFAVDASVFVLAKLARHDVTLVAGLPDLPGAPLQALAAVMGGASAGLAVAACVVLGAVVAGCGGPAQRVLGAPGVEEAVIAAISHPDQRVVTNALGIVGAAERSDEGYVARLARAPGKLQLLLCALNSPDDSAVNNAAKLLSLVCQTDAELAQQAAAEPGVLRALAAQLSRGGCDAAVASVEALAGMAVGDGRCPRPDVLRRLAAEEGVLLALAAAAQSGGRVAHPSVRVLTAISSLPEEQIARMLCGVESMVPALVSVVRTSADALTVRFAAHALKHIAATSPQDLGRRVLDAGAAEAAVEAMAREPDQAMSDLLQALLAVNAAKVAAVLAAALPPPATVTTISARAVLASASLSLGPVAVEALAHAAEAAATLRARMAALEALASAAAAEADATRLCACAACGLQRESTAAGRLWPCAGCSGKGPAGRVLYCDADCQRAHWPAHKAYCKRAAAAAAAAAQSAPGGAA</sequence>
<keyword evidence="2 4" id="KW-0863">Zinc-finger</keyword>